<dbReference type="EMBL" id="MU394351">
    <property type="protein sequence ID" value="KAI6083492.1"/>
    <property type="molecule type" value="Genomic_DNA"/>
</dbReference>
<gene>
    <name evidence="1" type="ORF">F4821DRAFT_191925</name>
</gene>
<keyword evidence="2" id="KW-1185">Reference proteome</keyword>
<protein>
    <submittedName>
        <fullName evidence="1">Uncharacterized protein</fullName>
    </submittedName>
</protein>
<evidence type="ECO:0000313" key="2">
    <source>
        <dbReference type="Proteomes" id="UP001497680"/>
    </source>
</evidence>
<sequence length="881" mass="97774">MAELLGVASSVAGLLSLGLTICQGVLTYYDSFKGSRDDIDKMCSSMADVGRILLAIHSALSQGRFNTDIAAVVENSVLSCQLGFERLAKKHEKIRAVCSDGTLKTRLENAKRRILYPFKESTLAKLREVCDELKANLSLAINVLNIDATLIAQQHLDVIIQLTAVTSKGVGQIAIDVAQVADDVHAIRLDQEETAMADIYAWLTPLTTVFQNKHRESLGTKVRQDDGARELLRLPQFTSWMSSAGTTLWCRGLPGIGKTINASYIIENLQHQRKNSDFGVAYIYFSYKDTETQTPVNILASILQQLVSEKPVHYIDLKDLYAQHTKGNTRPSVGDMVAILENVVYSFSKVFIIIDALDECSDADDVRSILLTELTKLQHRMCLLIMSRPIPDLEDLLGGAVRVAVEASSTDIRNYLQQRLEGTSSMRKHLTEEPTLRDTIVSRILQKVKGMFLMARLYLDTLINKTTRRKIKTALETLPEALDSIYEELMIRVKLQNPKDHADLAVRVLGWIFYAARPLTITEVQHALAIEEGDVDLDEDGIPSRDLLVSVCAGMVMINDNSNTITLVHYTTQEYFQRSGKRLLDNVNQDIASTCLTYLHFDSFNCQIEDMTSDEDFHLLLRDHPLLGYTAQYWGTHLRDVSDDAINEQAVELLEDEDRVHLIAWIKDYMDSLAKGTYFRPRTKILGLALASCFGLTAVASDLIESGASVHDMDSIGQTALHRATENAHTDTARLLLKTGAEVNSKDLAGWSPLHQASARADEATAKLLIGHGADVDVVDGYNATPLYRAAESGADKIIKLLLRKRADVFISNSYLQTALHRAADNGHLPVVDMLLRNGADAKAKDHYGYTAFYRAADQGHEDVAKLLRAHMQASAPTACL</sequence>
<reference evidence="1 2" key="1">
    <citation type="journal article" date="2022" name="New Phytol.">
        <title>Ecological generalism drives hyperdiversity of secondary metabolite gene clusters in xylarialean endophytes.</title>
        <authorList>
            <person name="Franco M.E.E."/>
            <person name="Wisecaver J.H."/>
            <person name="Arnold A.E."/>
            <person name="Ju Y.M."/>
            <person name="Slot J.C."/>
            <person name="Ahrendt S."/>
            <person name="Moore L.P."/>
            <person name="Eastman K.E."/>
            <person name="Scott K."/>
            <person name="Konkel Z."/>
            <person name="Mondo S.J."/>
            <person name="Kuo A."/>
            <person name="Hayes R.D."/>
            <person name="Haridas S."/>
            <person name="Andreopoulos B."/>
            <person name="Riley R."/>
            <person name="LaButti K."/>
            <person name="Pangilinan J."/>
            <person name="Lipzen A."/>
            <person name="Amirebrahimi M."/>
            <person name="Yan J."/>
            <person name="Adam C."/>
            <person name="Keymanesh K."/>
            <person name="Ng V."/>
            <person name="Louie K."/>
            <person name="Northen T."/>
            <person name="Drula E."/>
            <person name="Henrissat B."/>
            <person name="Hsieh H.M."/>
            <person name="Youens-Clark K."/>
            <person name="Lutzoni F."/>
            <person name="Miadlikowska J."/>
            <person name="Eastwood D.C."/>
            <person name="Hamelin R.C."/>
            <person name="Grigoriev I.V."/>
            <person name="U'Ren J.M."/>
        </authorList>
    </citation>
    <scope>NUCLEOTIDE SEQUENCE [LARGE SCALE GENOMIC DNA]</scope>
    <source>
        <strain evidence="1 2">ER1909</strain>
    </source>
</reference>
<accession>A0ACC0CSP1</accession>
<organism evidence="1 2">
    <name type="scientific">Hypoxylon rubiginosum</name>
    <dbReference type="NCBI Taxonomy" id="110542"/>
    <lineage>
        <taxon>Eukaryota</taxon>
        <taxon>Fungi</taxon>
        <taxon>Dikarya</taxon>
        <taxon>Ascomycota</taxon>
        <taxon>Pezizomycotina</taxon>
        <taxon>Sordariomycetes</taxon>
        <taxon>Xylariomycetidae</taxon>
        <taxon>Xylariales</taxon>
        <taxon>Hypoxylaceae</taxon>
        <taxon>Hypoxylon</taxon>
    </lineage>
</organism>
<proteinExistence type="predicted"/>
<dbReference type="Proteomes" id="UP001497680">
    <property type="component" value="Unassembled WGS sequence"/>
</dbReference>
<name>A0ACC0CSP1_9PEZI</name>
<evidence type="ECO:0000313" key="1">
    <source>
        <dbReference type="EMBL" id="KAI6083492.1"/>
    </source>
</evidence>
<comment type="caution">
    <text evidence="1">The sequence shown here is derived from an EMBL/GenBank/DDBJ whole genome shotgun (WGS) entry which is preliminary data.</text>
</comment>